<organism evidence="1 2">
    <name type="scientific">Metabacillus sediminilitoris</name>
    <dbReference type="NCBI Taxonomy" id="2567941"/>
    <lineage>
        <taxon>Bacteria</taxon>
        <taxon>Bacillati</taxon>
        <taxon>Bacillota</taxon>
        <taxon>Bacilli</taxon>
        <taxon>Bacillales</taxon>
        <taxon>Bacillaceae</taxon>
        <taxon>Metabacillus</taxon>
    </lineage>
</organism>
<sequence>MGYLSVETALKVTKGESVEKFVDTGVDIIVKDKREFLINEMEKSGGIGYLNSLSNKLGIPAR</sequence>
<dbReference type="EMBL" id="SSNT01000025">
    <property type="protein sequence ID" value="THF75664.1"/>
    <property type="molecule type" value="Genomic_DNA"/>
</dbReference>
<comment type="caution">
    <text evidence="1">The sequence shown here is derived from an EMBL/GenBank/DDBJ whole genome shotgun (WGS) entry which is preliminary data.</text>
</comment>
<dbReference type="Gene3D" id="3.40.50.2300">
    <property type="match status" value="1"/>
</dbReference>
<keyword evidence="2" id="KW-1185">Reference proteome</keyword>
<gene>
    <name evidence="1" type="ORF">E6W99_23055</name>
</gene>
<dbReference type="Proteomes" id="UP000310334">
    <property type="component" value="Unassembled WGS sequence"/>
</dbReference>
<evidence type="ECO:0000313" key="2">
    <source>
        <dbReference type="Proteomes" id="UP000310334"/>
    </source>
</evidence>
<name>A0A4S4BSE4_9BACI</name>
<reference evidence="1 2" key="1">
    <citation type="submission" date="2019-04" db="EMBL/GenBank/DDBJ databases">
        <title>Bacillus sediminilitoris sp. nov., isolated from a tidal flat sediment on the East China Sea.</title>
        <authorList>
            <person name="Wei Y."/>
            <person name="Mao H."/>
            <person name="Fang J."/>
        </authorList>
    </citation>
    <scope>NUCLEOTIDE SEQUENCE [LARGE SCALE GENOMIC DNA]</scope>
    <source>
        <strain evidence="1 2">DSL-17</strain>
    </source>
</reference>
<dbReference type="OrthoDB" id="6196975at2"/>
<protein>
    <submittedName>
        <fullName evidence="1">Uncharacterized protein</fullName>
    </submittedName>
</protein>
<proteinExistence type="predicted"/>
<accession>A0A4S4BSE4</accession>
<evidence type="ECO:0000313" key="1">
    <source>
        <dbReference type="EMBL" id="THF75664.1"/>
    </source>
</evidence>
<dbReference type="RefSeq" id="WP_136358274.1">
    <property type="nucleotide sequence ID" value="NZ_CP046266.1"/>
</dbReference>
<dbReference type="AlphaFoldDB" id="A0A4S4BSE4"/>